<dbReference type="InterPro" id="IPR051026">
    <property type="entry name" value="PI/PC_transfer"/>
</dbReference>
<feature type="compositionally biased region" description="Polar residues" evidence="8">
    <location>
        <begin position="511"/>
        <end position="526"/>
    </location>
</feature>
<sequence length="629" mass="71015">MSMSGQFDRFAIPCFDGLSGSDEKRERRFDFENDEDERRNKIGSLKKKAFNASSKFKHSLKKNSRKKSDGRVRSISIEDVRDVEELQAVDAFRQSLILDELLPEKHDDYHMMLRFLKARKFDIEKAKHMWADMLQWRKEFGADTIMEDFEFKEIDEVLKHYPHGYHGVDKEGRPVYIERLGKVDPNKLMQATTLDRYVKYHVQEFEKTFAIKFPACTIAAKKHIDSSTTILDVQGVGLKNFSKSARELLTRIQKIDGDNYPETLSQMFLINGGPGFRLLWNTVKSFLDPKTASKIHFLGTKYQSKLLEIIDASELPEFLGGTCTCADQGGCLRSDKGPWKNPEILKMIMSDEARCPRQVVKLLNSDGKVIAYAKPGHLMGKGSDTSTAESGSEAEDIASPKAAHNYSNHKLTPVHEEAKVFGLSSYAASGNLSGYDEYVPMVDKAVDAVWKKQASLKCSHASKVAPPPLDTPKSLEGIRARIWIAMTVFFLTLFTLFGSFTSRVTKKLPAVSSNDCQGTSEPTSDATNKDDVHPASPTPAHTVENPHSSMMKRLCELEEKVDTLKSKPSEMPCEKAELLNAAVCRVDGLEAELIATKKALYEALIRQEELLAYIDRREEARLRKKKFCW</sequence>
<keyword evidence="9" id="KW-1133">Transmembrane helix</keyword>
<dbReference type="PANTHER" id="PTHR45657">
    <property type="entry name" value="CRAL-TRIO DOMAIN-CONTAINING PROTEIN YKL091C-RELATED"/>
    <property type="match status" value="1"/>
</dbReference>
<evidence type="ECO:0000313" key="12">
    <source>
        <dbReference type="Proteomes" id="UP000447434"/>
    </source>
</evidence>
<gene>
    <name evidence="11" type="ORF">Lalb_Chr03g0025531</name>
</gene>
<keyword evidence="3" id="KW-0813">Transport</keyword>
<evidence type="ECO:0000256" key="7">
    <source>
        <dbReference type="ARBA" id="ARBA00038020"/>
    </source>
</evidence>
<comment type="subcellular location">
    <subcellularLocation>
        <location evidence="1">Cell membrane</location>
        <topology evidence="1">Peripheral membrane protein</topology>
    </subcellularLocation>
    <subcellularLocation>
        <location evidence="2">Golgi apparatus membrane</location>
        <topology evidence="2">Peripheral membrane protein</topology>
    </subcellularLocation>
</comment>
<dbReference type="EMBL" id="WOCE01000003">
    <property type="protein sequence ID" value="KAE9616501.1"/>
    <property type="molecule type" value="Genomic_DNA"/>
</dbReference>
<dbReference type="GO" id="GO:0015031">
    <property type="term" value="P:protein transport"/>
    <property type="evidence" value="ECO:0007669"/>
    <property type="project" value="UniProtKB-KW"/>
</dbReference>
<evidence type="ECO:0000256" key="8">
    <source>
        <dbReference type="SAM" id="MobiDB-lite"/>
    </source>
</evidence>
<dbReference type="FunFam" id="3.40.525.10:FF:000011">
    <property type="entry name" value="SEC14 cytosolic factor"/>
    <property type="match status" value="1"/>
</dbReference>
<evidence type="ECO:0000256" key="4">
    <source>
        <dbReference type="ARBA" id="ARBA00022927"/>
    </source>
</evidence>
<name>A0A6A4QR37_LUPAL</name>
<dbReference type="GO" id="GO:0005886">
    <property type="term" value="C:plasma membrane"/>
    <property type="evidence" value="ECO:0007669"/>
    <property type="project" value="UniProtKB-SubCell"/>
</dbReference>
<protein>
    <submittedName>
        <fullName evidence="11">Putative cellular retinaldehyde binding/alpha-tocopherol transport, CRAL/TRIO</fullName>
    </submittedName>
</protein>
<evidence type="ECO:0000256" key="5">
    <source>
        <dbReference type="ARBA" id="ARBA00023034"/>
    </source>
</evidence>
<dbReference type="Pfam" id="PF00650">
    <property type="entry name" value="CRAL_TRIO"/>
    <property type="match status" value="1"/>
</dbReference>
<evidence type="ECO:0000256" key="1">
    <source>
        <dbReference type="ARBA" id="ARBA00004202"/>
    </source>
</evidence>
<evidence type="ECO:0000256" key="3">
    <source>
        <dbReference type="ARBA" id="ARBA00022448"/>
    </source>
</evidence>
<feature type="transmembrane region" description="Helical" evidence="9">
    <location>
        <begin position="482"/>
        <end position="500"/>
    </location>
</feature>
<feature type="region of interest" description="Disordered" evidence="8">
    <location>
        <begin position="511"/>
        <end position="549"/>
    </location>
</feature>
<dbReference type="InterPro" id="IPR011074">
    <property type="entry name" value="CRAL/TRIO_N_dom"/>
</dbReference>
<dbReference type="InterPro" id="IPR036273">
    <property type="entry name" value="CRAL/TRIO_N_dom_sf"/>
</dbReference>
<organism evidence="11 12">
    <name type="scientific">Lupinus albus</name>
    <name type="common">White lupine</name>
    <name type="synonym">Lupinus termis</name>
    <dbReference type="NCBI Taxonomy" id="3870"/>
    <lineage>
        <taxon>Eukaryota</taxon>
        <taxon>Viridiplantae</taxon>
        <taxon>Streptophyta</taxon>
        <taxon>Embryophyta</taxon>
        <taxon>Tracheophyta</taxon>
        <taxon>Spermatophyta</taxon>
        <taxon>Magnoliopsida</taxon>
        <taxon>eudicotyledons</taxon>
        <taxon>Gunneridae</taxon>
        <taxon>Pentapetalae</taxon>
        <taxon>rosids</taxon>
        <taxon>fabids</taxon>
        <taxon>Fabales</taxon>
        <taxon>Fabaceae</taxon>
        <taxon>Papilionoideae</taxon>
        <taxon>50 kb inversion clade</taxon>
        <taxon>genistoids sensu lato</taxon>
        <taxon>core genistoids</taxon>
        <taxon>Genisteae</taxon>
        <taxon>Lupinus</taxon>
    </lineage>
</organism>
<comment type="caution">
    <text evidence="11">The sequence shown here is derived from an EMBL/GenBank/DDBJ whole genome shotgun (WGS) entry which is preliminary data.</text>
</comment>
<reference evidence="12" key="1">
    <citation type="journal article" date="2020" name="Nat. Commun.">
        <title>Genome sequence of the cluster root forming white lupin.</title>
        <authorList>
            <person name="Hufnagel B."/>
            <person name="Marques A."/>
            <person name="Soriano A."/>
            <person name="Marques L."/>
            <person name="Divol F."/>
            <person name="Doumas P."/>
            <person name="Sallet E."/>
            <person name="Mancinotti D."/>
            <person name="Carrere S."/>
            <person name="Marande W."/>
            <person name="Arribat S."/>
            <person name="Keller J."/>
            <person name="Huneau C."/>
            <person name="Blein T."/>
            <person name="Aime D."/>
            <person name="Laguerre M."/>
            <person name="Taylor J."/>
            <person name="Schubert V."/>
            <person name="Nelson M."/>
            <person name="Geu-Flores F."/>
            <person name="Crespi M."/>
            <person name="Gallardo-Guerrero K."/>
            <person name="Delaux P.-M."/>
            <person name="Salse J."/>
            <person name="Berges H."/>
            <person name="Guyot R."/>
            <person name="Gouzy J."/>
            <person name="Peret B."/>
        </authorList>
    </citation>
    <scope>NUCLEOTIDE SEQUENCE [LARGE SCALE GENOMIC DNA]</scope>
    <source>
        <strain evidence="12">cv. Amiga</strain>
    </source>
</reference>
<dbReference type="OrthoDB" id="1434354at2759"/>
<keyword evidence="6" id="KW-0175">Coiled coil</keyword>
<evidence type="ECO:0000256" key="6">
    <source>
        <dbReference type="ARBA" id="ARBA00023054"/>
    </source>
</evidence>
<proteinExistence type="inferred from homology"/>
<dbReference type="Gene3D" id="3.40.525.10">
    <property type="entry name" value="CRAL-TRIO lipid binding domain"/>
    <property type="match status" value="1"/>
</dbReference>
<dbReference type="Pfam" id="PF03765">
    <property type="entry name" value="CRAL_TRIO_N"/>
    <property type="match status" value="1"/>
</dbReference>
<dbReference type="Gene3D" id="1.10.8.20">
    <property type="entry name" value="N-terminal domain of phosphatidylinositol transfer protein sec14p"/>
    <property type="match status" value="1"/>
</dbReference>
<dbReference type="AlphaFoldDB" id="A0A6A4QR37"/>
<dbReference type="SMART" id="SM01100">
    <property type="entry name" value="CRAL_TRIO_N"/>
    <property type="match status" value="1"/>
</dbReference>
<dbReference type="SUPFAM" id="SSF52087">
    <property type="entry name" value="CRAL/TRIO domain"/>
    <property type="match status" value="1"/>
</dbReference>
<keyword evidence="5" id="KW-0333">Golgi apparatus</keyword>
<keyword evidence="9" id="KW-0472">Membrane</keyword>
<dbReference type="PRINTS" id="PR00180">
    <property type="entry name" value="CRETINALDHBP"/>
</dbReference>
<dbReference type="PROSITE" id="PS50191">
    <property type="entry name" value="CRAL_TRIO"/>
    <property type="match status" value="1"/>
</dbReference>
<dbReference type="SUPFAM" id="SSF46938">
    <property type="entry name" value="CRAL/TRIO N-terminal domain"/>
    <property type="match status" value="1"/>
</dbReference>
<evidence type="ECO:0000256" key="2">
    <source>
        <dbReference type="ARBA" id="ARBA00004395"/>
    </source>
</evidence>
<evidence type="ECO:0000256" key="9">
    <source>
        <dbReference type="SAM" id="Phobius"/>
    </source>
</evidence>
<dbReference type="SMART" id="SM00516">
    <property type="entry name" value="SEC14"/>
    <property type="match status" value="1"/>
</dbReference>
<keyword evidence="12" id="KW-1185">Reference proteome</keyword>
<comment type="similarity">
    <text evidence="7">Belongs to the SFH family.</text>
</comment>
<keyword evidence="4" id="KW-0653">Protein transport</keyword>
<evidence type="ECO:0000313" key="11">
    <source>
        <dbReference type="EMBL" id="KAE9616501.1"/>
    </source>
</evidence>
<dbReference type="PANTHER" id="PTHR45657:SF5">
    <property type="entry name" value="PHOSPHATIDYLINOSITOL_PHOSPHATIDYLCHOLINE TRANSFER PROTEIN SFH6"/>
    <property type="match status" value="1"/>
</dbReference>
<dbReference type="GO" id="GO:0000139">
    <property type="term" value="C:Golgi membrane"/>
    <property type="evidence" value="ECO:0007669"/>
    <property type="project" value="UniProtKB-SubCell"/>
</dbReference>
<evidence type="ECO:0000259" key="10">
    <source>
        <dbReference type="PROSITE" id="PS50191"/>
    </source>
</evidence>
<feature type="domain" description="CRAL-TRIO" evidence="10">
    <location>
        <begin position="153"/>
        <end position="327"/>
    </location>
</feature>
<dbReference type="CDD" id="cd00170">
    <property type="entry name" value="SEC14"/>
    <property type="match status" value="1"/>
</dbReference>
<dbReference type="InterPro" id="IPR036865">
    <property type="entry name" value="CRAL-TRIO_dom_sf"/>
</dbReference>
<accession>A0A6A4QR37</accession>
<dbReference type="Proteomes" id="UP000447434">
    <property type="component" value="Chromosome 3"/>
</dbReference>
<keyword evidence="9" id="KW-0812">Transmembrane</keyword>
<dbReference type="InterPro" id="IPR001251">
    <property type="entry name" value="CRAL-TRIO_dom"/>
</dbReference>